<sequence>MKKGKKKQSNRRFSKLSVHRFFPVLSGLTAYPVQKPDQTAAPPVPGPTGRFGPVFETLTKGKPLVIPGPLLLIEDMISYLPNLINMALIENDSAPLLGLGPNPTHEASKVFEHLVSLGVKPNAKSYSVLVDAHLINRDVKSALAVIDDMISAGFEPMRGTLKKVRRRCIRESDYESDQRLESLSRSFNYRLGSEARRNMLFNLDYSMEMA</sequence>
<gene>
    <name evidence="3" type="ORF">L195_g004504</name>
</gene>
<reference evidence="3 4" key="1">
    <citation type="journal article" date="2014" name="Am. J. Bot.">
        <title>Genome assembly and annotation for red clover (Trifolium pratense; Fabaceae).</title>
        <authorList>
            <person name="Istvanek J."/>
            <person name="Jaros M."/>
            <person name="Krenek A."/>
            <person name="Repkova J."/>
        </authorList>
    </citation>
    <scope>NUCLEOTIDE SEQUENCE [LARGE SCALE GENOMIC DNA]</scope>
    <source>
        <strain evidence="4">cv. Tatra</strain>
        <tissue evidence="3">Young leaves</tissue>
    </source>
</reference>
<dbReference type="InterPro" id="IPR011990">
    <property type="entry name" value="TPR-like_helical_dom_sf"/>
</dbReference>
<dbReference type="InterPro" id="IPR044605">
    <property type="entry name" value="At1g26460-like"/>
</dbReference>
<dbReference type="NCBIfam" id="TIGR00756">
    <property type="entry name" value="PPR"/>
    <property type="match status" value="1"/>
</dbReference>
<comment type="caution">
    <text evidence="3">The sequence shown here is derived from an EMBL/GenBank/DDBJ whole genome shotgun (WGS) entry which is preliminary data.</text>
</comment>
<proteinExistence type="predicted"/>
<dbReference type="PANTHER" id="PTHR47205">
    <property type="entry name" value="OS07G0599000 PROTEIN"/>
    <property type="match status" value="1"/>
</dbReference>
<name>A0A2K3NY76_TRIPR</name>
<dbReference type="ExpressionAtlas" id="A0A2K3NY76">
    <property type="expression patterns" value="baseline"/>
</dbReference>
<organism evidence="3 4">
    <name type="scientific">Trifolium pratense</name>
    <name type="common">Red clover</name>
    <dbReference type="NCBI Taxonomy" id="57577"/>
    <lineage>
        <taxon>Eukaryota</taxon>
        <taxon>Viridiplantae</taxon>
        <taxon>Streptophyta</taxon>
        <taxon>Embryophyta</taxon>
        <taxon>Tracheophyta</taxon>
        <taxon>Spermatophyta</taxon>
        <taxon>Magnoliopsida</taxon>
        <taxon>eudicotyledons</taxon>
        <taxon>Gunneridae</taxon>
        <taxon>Pentapetalae</taxon>
        <taxon>rosids</taxon>
        <taxon>fabids</taxon>
        <taxon>Fabales</taxon>
        <taxon>Fabaceae</taxon>
        <taxon>Papilionoideae</taxon>
        <taxon>50 kb inversion clade</taxon>
        <taxon>NPAAA clade</taxon>
        <taxon>Hologalegina</taxon>
        <taxon>IRL clade</taxon>
        <taxon>Trifolieae</taxon>
        <taxon>Trifolium</taxon>
    </lineage>
</organism>
<protein>
    <submittedName>
        <fullName evidence="3">Pentatricopeptide repeat-containing protein mitochondrial-like</fullName>
    </submittedName>
</protein>
<feature type="repeat" description="PPR" evidence="2">
    <location>
        <begin position="122"/>
        <end position="156"/>
    </location>
</feature>
<keyword evidence="1" id="KW-0677">Repeat</keyword>
<evidence type="ECO:0000256" key="1">
    <source>
        <dbReference type="ARBA" id="ARBA00022737"/>
    </source>
</evidence>
<dbReference type="InterPro" id="IPR002885">
    <property type="entry name" value="PPR_rpt"/>
</dbReference>
<dbReference type="AlphaFoldDB" id="A0A2K3NY76"/>
<dbReference type="Proteomes" id="UP000236291">
    <property type="component" value="Unassembled WGS sequence"/>
</dbReference>
<dbReference type="PROSITE" id="PS51375">
    <property type="entry name" value="PPR"/>
    <property type="match status" value="1"/>
</dbReference>
<dbReference type="EMBL" id="ASHM01002232">
    <property type="protein sequence ID" value="PNY07994.1"/>
    <property type="molecule type" value="Genomic_DNA"/>
</dbReference>
<evidence type="ECO:0000313" key="4">
    <source>
        <dbReference type="Proteomes" id="UP000236291"/>
    </source>
</evidence>
<dbReference type="PANTHER" id="PTHR47205:SF1">
    <property type="entry name" value="OS07G0599000 PROTEIN"/>
    <property type="match status" value="1"/>
</dbReference>
<reference evidence="3 4" key="2">
    <citation type="journal article" date="2017" name="Front. Plant Sci.">
        <title>Gene Classification and Mining of Molecular Markers Useful in Red Clover (Trifolium pratense) Breeding.</title>
        <authorList>
            <person name="Istvanek J."/>
            <person name="Dluhosova J."/>
            <person name="Dluhos P."/>
            <person name="Patkova L."/>
            <person name="Nedelnik J."/>
            <person name="Repkova J."/>
        </authorList>
    </citation>
    <scope>NUCLEOTIDE SEQUENCE [LARGE SCALE GENOMIC DNA]</scope>
    <source>
        <strain evidence="4">cv. Tatra</strain>
        <tissue evidence="3">Young leaves</tissue>
    </source>
</reference>
<accession>A0A2K3NY76</accession>
<dbReference type="Gene3D" id="1.25.40.10">
    <property type="entry name" value="Tetratricopeptide repeat domain"/>
    <property type="match status" value="1"/>
</dbReference>
<evidence type="ECO:0000256" key="2">
    <source>
        <dbReference type="PROSITE-ProRule" id="PRU00708"/>
    </source>
</evidence>
<dbReference type="STRING" id="57577.A0A2K3NY76"/>
<evidence type="ECO:0000313" key="3">
    <source>
        <dbReference type="EMBL" id="PNY07994.1"/>
    </source>
</evidence>